<dbReference type="InterPro" id="IPR006600">
    <property type="entry name" value="HTH_CenpB_DNA-bd_dom"/>
</dbReference>
<dbReference type="GeneID" id="126891753"/>
<feature type="domain" description="HTH CENPB-type" evidence="2">
    <location>
        <begin position="18"/>
        <end position="86"/>
    </location>
</feature>
<name>A0ABM5L3I4_DIAVI</name>
<evidence type="ECO:0000259" key="2">
    <source>
        <dbReference type="Pfam" id="PF03221"/>
    </source>
</evidence>
<dbReference type="Proteomes" id="UP001652700">
    <property type="component" value="Unplaced"/>
</dbReference>
<reference evidence="3" key="1">
    <citation type="submission" date="2025-05" db="UniProtKB">
        <authorList>
            <consortium name="EnsemblMetazoa"/>
        </authorList>
    </citation>
    <scope>IDENTIFICATION</scope>
</reference>
<accession>A0ABM5L3I4</accession>
<evidence type="ECO:0000256" key="1">
    <source>
        <dbReference type="ARBA" id="ARBA00023125"/>
    </source>
</evidence>
<evidence type="ECO:0000313" key="4">
    <source>
        <dbReference type="Proteomes" id="UP001652700"/>
    </source>
</evidence>
<sequence length="191" mass="21856">MRKKRQERARPISNRVFSPEQEKALVDHLIGMDKLFFGLSYLELRSLAFQYAEINKTPNNFHKQNCLAGKDWLYLFLKRHPQLTLRTPENTSAARASGFNKVSVDTFFALLAELQDKYAFSASRTYNCNETGITTVPNKPTKIISVKGKNQVGNLTSGERGTLQPKFVLVLQVTTFHLLLFLVRDEILFTK</sequence>
<evidence type="ECO:0000313" key="3">
    <source>
        <dbReference type="EnsemblMetazoa" id="XP_050516998.1"/>
    </source>
</evidence>
<dbReference type="RefSeq" id="XP_050516998.1">
    <property type="nucleotide sequence ID" value="XM_050661041.1"/>
</dbReference>
<protein>
    <recommendedName>
        <fullName evidence="2">HTH CENPB-type domain-containing protein</fullName>
    </recommendedName>
</protein>
<organism evidence="3 4">
    <name type="scientific">Diabrotica virgifera virgifera</name>
    <name type="common">western corn rootworm</name>
    <dbReference type="NCBI Taxonomy" id="50390"/>
    <lineage>
        <taxon>Eukaryota</taxon>
        <taxon>Metazoa</taxon>
        <taxon>Ecdysozoa</taxon>
        <taxon>Arthropoda</taxon>
        <taxon>Hexapoda</taxon>
        <taxon>Insecta</taxon>
        <taxon>Pterygota</taxon>
        <taxon>Neoptera</taxon>
        <taxon>Endopterygota</taxon>
        <taxon>Coleoptera</taxon>
        <taxon>Polyphaga</taxon>
        <taxon>Cucujiformia</taxon>
        <taxon>Chrysomeloidea</taxon>
        <taxon>Chrysomelidae</taxon>
        <taxon>Galerucinae</taxon>
        <taxon>Diabroticina</taxon>
        <taxon>Diabroticites</taxon>
        <taxon>Diabrotica</taxon>
    </lineage>
</organism>
<dbReference type="EnsemblMetazoa" id="XM_050661041.1">
    <property type="protein sequence ID" value="XP_050516998.1"/>
    <property type="gene ID" value="LOC126891753"/>
</dbReference>
<keyword evidence="1" id="KW-0238">DNA-binding</keyword>
<dbReference type="Pfam" id="PF03221">
    <property type="entry name" value="HTH_Tnp_Tc5"/>
    <property type="match status" value="1"/>
</dbReference>
<keyword evidence="4" id="KW-1185">Reference proteome</keyword>
<proteinExistence type="predicted"/>